<dbReference type="Proteomes" id="UP001177003">
    <property type="component" value="Chromosome 8"/>
</dbReference>
<reference evidence="1" key="1">
    <citation type="submission" date="2023-04" db="EMBL/GenBank/DDBJ databases">
        <authorList>
            <person name="Vijverberg K."/>
            <person name="Xiong W."/>
            <person name="Schranz E."/>
        </authorList>
    </citation>
    <scope>NUCLEOTIDE SEQUENCE</scope>
</reference>
<evidence type="ECO:0000313" key="1">
    <source>
        <dbReference type="EMBL" id="CAI9296885.1"/>
    </source>
</evidence>
<dbReference type="InterPro" id="IPR046341">
    <property type="entry name" value="SET_dom_sf"/>
</dbReference>
<dbReference type="EMBL" id="OX465084">
    <property type="protein sequence ID" value="CAI9296885.1"/>
    <property type="molecule type" value="Genomic_DNA"/>
</dbReference>
<protein>
    <submittedName>
        <fullName evidence="1">Uncharacterized protein</fullName>
    </submittedName>
</protein>
<dbReference type="AlphaFoldDB" id="A0AA35ZQA3"/>
<proteinExistence type="predicted"/>
<sequence length="174" mass="20035">MKWLFIFRKLYLWDIFKDCICGHKQTHDIYKGEVATMQDSPKFTSGDYPVASQKYGQKGEKMLTDYPSGREIDSHMLKEQVHILGEICKTSHLFGLLIPLLLVINIRCSINTTPRTAPCPVIKVIDACAKRNLGHFINHNFQPNCHPEAFQSSCIRLFFLERKLSKENLVMASF</sequence>
<accession>A0AA35ZQA3</accession>
<keyword evidence="2" id="KW-1185">Reference proteome</keyword>
<dbReference type="Gene3D" id="2.170.270.10">
    <property type="entry name" value="SET domain"/>
    <property type="match status" value="1"/>
</dbReference>
<gene>
    <name evidence="1" type="ORF">LSALG_LOCUS35727</name>
</gene>
<name>A0AA35ZQA3_LACSI</name>
<dbReference type="SUPFAM" id="SSF82199">
    <property type="entry name" value="SET domain"/>
    <property type="match status" value="1"/>
</dbReference>
<organism evidence="1 2">
    <name type="scientific">Lactuca saligna</name>
    <name type="common">Willowleaf lettuce</name>
    <dbReference type="NCBI Taxonomy" id="75948"/>
    <lineage>
        <taxon>Eukaryota</taxon>
        <taxon>Viridiplantae</taxon>
        <taxon>Streptophyta</taxon>
        <taxon>Embryophyta</taxon>
        <taxon>Tracheophyta</taxon>
        <taxon>Spermatophyta</taxon>
        <taxon>Magnoliopsida</taxon>
        <taxon>eudicotyledons</taxon>
        <taxon>Gunneridae</taxon>
        <taxon>Pentapetalae</taxon>
        <taxon>asterids</taxon>
        <taxon>campanulids</taxon>
        <taxon>Asterales</taxon>
        <taxon>Asteraceae</taxon>
        <taxon>Cichorioideae</taxon>
        <taxon>Cichorieae</taxon>
        <taxon>Lactucinae</taxon>
        <taxon>Lactuca</taxon>
    </lineage>
</organism>
<evidence type="ECO:0000313" key="2">
    <source>
        <dbReference type="Proteomes" id="UP001177003"/>
    </source>
</evidence>